<reference evidence="3 4" key="1">
    <citation type="submission" date="2019-10" db="EMBL/GenBank/DDBJ databases">
        <title>Cognatihalovulum marinum gen. nov. sp. nov., a new member of the family Rhodobacteraceae isolated from deep seawater of the Northwest Indian Ocean.</title>
        <authorList>
            <person name="Ruan C."/>
            <person name="Wang J."/>
            <person name="Zheng X."/>
            <person name="Song L."/>
            <person name="Zhu Y."/>
            <person name="Huang Y."/>
            <person name="Lu Z."/>
            <person name="Du W."/>
            <person name="Huang L."/>
            <person name="Dai X."/>
        </authorList>
    </citation>
    <scope>NUCLEOTIDE SEQUENCE [LARGE SCALE GENOMIC DNA]</scope>
    <source>
        <strain evidence="3 4">2CG4</strain>
    </source>
</reference>
<comment type="caution">
    <text evidence="3">The sequence shown here is derived from an EMBL/GenBank/DDBJ whole genome shotgun (WGS) entry which is preliminary data.</text>
</comment>
<accession>A0A6L5YZI9</accession>
<keyword evidence="4" id="KW-1185">Reference proteome</keyword>
<dbReference type="EMBL" id="WIND01000005">
    <property type="protein sequence ID" value="MSU89648.1"/>
    <property type="molecule type" value="Genomic_DNA"/>
</dbReference>
<dbReference type="Gene3D" id="3.40.50.150">
    <property type="entry name" value="Vaccinia Virus protein VP39"/>
    <property type="match status" value="1"/>
</dbReference>
<keyword evidence="3" id="KW-0808">Transferase</keyword>
<dbReference type="GO" id="GO:0008757">
    <property type="term" value="F:S-adenosylmethionine-dependent methyltransferase activity"/>
    <property type="evidence" value="ECO:0007669"/>
    <property type="project" value="InterPro"/>
</dbReference>
<proteinExistence type="predicted"/>
<dbReference type="GO" id="GO:0032259">
    <property type="term" value="P:methylation"/>
    <property type="evidence" value="ECO:0007669"/>
    <property type="project" value="UniProtKB-KW"/>
</dbReference>
<evidence type="ECO:0000313" key="3">
    <source>
        <dbReference type="EMBL" id="MSU89648.1"/>
    </source>
</evidence>
<protein>
    <submittedName>
        <fullName evidence="3">Methyltransferase domain-containing protein</fullName>
    </submittedName>
</protein>
<evidence type="ECO:0000259" key="2">
    <source>
        <dbReference type="Pfam" id="PF08241"/>
    </source>
</evidence>
<evidence type="ECO:0000313" key="4">
    <source>
        <dbReference type="Proteomes" id="UP000474957"/>
    </source>
</evidence>
<organism evidence="3 4">
    <name type="scientific">Halovulum marinum</name>
    <dbReference type="NCBI Taxonomy" id="2662447"/>
    <lineage>
        <taxon>Bacteria</taxon>
        <taxon>Pseudomonadati</taxon>
        <taxon>Pseudomonadota</taxon>
        <taxon>Alphaproteobacteria</taxon>
        <taxon>Rhodobacterales</taxon>
        <taxon>Paracoccaceae</taxon>
        <taxon>Halovulum</taxon>
    </lineage>
</organism>
<gene>
    <name evidence="3" type="ORF">GE300_08460</name>
</gene>
<dbReference type="InterPro" id="IPR029063">
    <property type="entry name" value="SAM-dependent_MTases_sf"/>
</dbReference>
<dbReference type="InterPro" id="IPR013216">
    <property type="entry name" value="Methyltransf_11"/>
</dbReference>
<dbReference type="Proteomes" id="UP000474957">
    <property type="component" value="Unassembled WGS sequence"/>
</dbReference>
<evidence type="ECO:0000256" key="1">
    <source>
        <dbReference type="SAM" id="MobiDB-lite"/>
    </source>
</evidence>
<dbReference type="RefSeq" id="WP_154446140.1">
    <property type="nucleotide sequence ID" value="NZ_WIND01000005.1"/>
</dbReference>
<keyword evidence="3" id="KW-0489">Methyltransferase</keyword>
<dbReference type="AlphaFoldDB" id="A0A6L5YZI9"/>
<feature type="domain" description="Methyltransferase type 11" evidence="2">
    <location>
        <begin position="87"/>
        <end position="131"/>
    </location>
</feature>
<name>A0A6L5YZI9_9RHOB</name>
<dbReference type="Pfam" id="PF08241">
    <property type="entry name" value="Methyltransf_11"/>
    <property type="match status" value="1"/>
</dbReference>
<feature type="region of interest" description="Disordered" evidence="1">
    <location>
        <begin position="222"/>
        <end position="265"/>
    </location>
</feature>
<dbReference type="SUPFAM" id="SSF53335">
    <property type="entry name" value="S-adenosyl-L-methionine-dependent methyltransferases"/>
    <property type="match status" value="1"/>
</dbReference>
<sequence>MHLDVVDLRAFYYRTKLGRMAQRVLQEELRRLWPQTKHMTVVGFGFANPFLRPFLADSRRVISLMPGQQGVMAWPQGVANHAVLVEETNWPLSAGMVDRLIVAHGLETCERANALMEEVNRVLAPGGYAIFIVPNRSGIWARRETTPFGYGRPYSTGQVESLLRKHGFLPERHTAALYTPPSHKRFWLRTDRIWEGLGRRLDAQMLAGTLLVEASKQVYATPNRGKPLTVPGPLEVLEGLTQPKPKPATGRTAQLRPVRRAESPG</sequence>